<name>A0A8W8NYF4_MAGGI</name>
<accession>A0A8W8NYF4</accession>
<keyword evidence="2" id="KW-1185">Reference proteome</keyword>
<dbReference type="EnsemblMetazoa" id="G7492.1">
    <property type="protein sequence ID" value="G7492.1:cds"/>
    <property type="gene ID" value="G7492"/>
</dbReference>
<dbReference type="Proteomes" id="UP000005408">
    <property type="component" value="Unassembled WGS sequence"/>
</dbReference>
<sequence length="146" mass="16741">MVFSVIGDSDNLVPRPWPKTVFQTALIEAAKSGGETWILYRGKEQGLSKVVREAYKNYEEMEFKTKLEDKKINNEDRHIKLIKIAGLKTNESLRDDANTPLTVEKVLLKNDYKTTEGEGDTFLLNFEKFVSEQKVAFFSQKMDASK</sequence>
<organism evidence="1 2">
    <name type="scientific">Magallana gigas</name>
    <name type="common">Pacific oyster</name>
    <name type="synonym">Crassostrea gigas</name>
    <dbReference type="NCBI Taxonomy" id="29159"/>
    <lineage>
        <taxon>Eukaryota</taxon>
        <taxon>Metazoa</taxon>
        <taxon>Spiralia</taxon>
        <taxon>Lophotrochozoa</taxon>
        <taxon>Mollusca</taxon>
        <taxon>Bivalvia</taxon>
        <taxon>Autobranchia</taxon>
        <taxon>Pteriomorphia</taxon>
        <taxon>Ostreida</taxon>
        <taxon>Ostreoidea</taxon>
        <taxon>Ostreidae</taxon>
        <taxon>Magallana</taxon>
    </lineage>
</organism>
<dbReference type="AlphaFoldDB" id="A0A8W8NYF4"/>
<proteinExistence type="predicted"/>
<evidence type="ECO:0000313" key="2">
    <source>
        <dbReference type="Proteomes" id="UP000005408"/>
    </source>
</evidence>
<reference evidence="1" key="1">
    <citation type="submission" date="2022-08" db="UniProtKB">
        <authorList>
            <consortium name="EnsemblMetazoa"/>
        </authorList>
    </citation>
    <scope>IDENTIFICATION</scope>
    <source>
        <strain evidence="1">05x7-T-G4-1.051#20</strain>
    </source>
</reference>
<protein>
    <submittedName>
        <fullName evidence="1">Uncharacterized protein</fullName>
    </submittedName>
</protein>
<evidence type="ECO:0000313" key="1">
    <source>
        <dbReference type="EnsemblMetazoa" id="G7492.1:cds"/>
    </source>
</evidence>